<protein>
    <submittedName>
        <fullName evidence="7">AAA family ATPase</fullName>
    </submittedName>
</protein>
<dbReference type="Gene3D" id="1.10.8.60">
    <property type="match status" value="1"/>
</dbReference>
<dbReference type="RefSeq" id="WP_121215892.1">
    <property type="nucleotide sequence ID" value="NZ_RBZN01000070.1"/>
</dbReference>
<evidence type="ECO:0000256" key="2">
    <source>
        <dbReference type="ARBA" id="ARBA00022840"/>
    </source>
</evidence>
<dbReference type="Gene3D" id="3.30.450.40">
    <property type="match status" value="1"/>
</dbReference>
<dbReference type="InterPro" id="IPR058031">
    <property type="entry name" value="AAA_lid_NorR"/>
</dbReference>
<dbReference type="Gene3D" id="1.10.10.60">
    <property type="entry name" value="Homeodomain-like"/>
    <property type="match status" value="1"/>
</dbReference>
<dbReference type="SUPFAM" id="SSF52540">
    <property type="entry name" value="P-loop containing nucleoside triphosphate hydrolases"/>
    <property type="match status" value="1"/>
</dbReference>
<dbReference type="InterPro" id="IPR025944">
    <property type="entry name" value="Sigma_54_int_dom_CS"/>
</dbReference>
<dbReference type="InterPro" id="IPR025943">
    <property type="entry name" value="Sigma_54_int_dom_ATP-bd_2"/>
</dbReference>
<dbReference type="InterPro" id="IPR027417">
    <property type="entry name" value="P-loop_NTPase"/>
</dbReference>
<comment type="caution">
    <text evidence="7">The sequence shown here is derived from an EMBL/GenBank/DDBJ whole genome shotgun (WGS) entry which is preliminary data.</text>
</comment>
<keyword evidence="8" id="KW-1185">Reference proteome</keyword>
<keyword evidence="1" id="KW-0547">Nucleotide-binding</keyword>
<sequence>MKFKKSEFDKFSEYWGSFVEMDQLNPEVPEIIAASWRASKNNSVNFLQSTLTLKPHKRSLKQKLFVDIVDESVSKIAEYLHGSNSVIQIFDENAILLNLYGDEITIDNLSKINNKIGANLSREVAGTNAVELAIEHKQPILTVGPQHYSKMFHEIFCYAFPLKNNHDHNIFGVLDLTGDLDSISPHVFSLIKAATLSISNKMEYYTLQTIKLLNDKFIFEIDTEYDNILLIHENGEILNRYINRTIVDNNFKKIEQINYVQNLDIPKLNFYMLLSDLEVEYVDYLSSGLKVKIYLKQLRENNQLLGWVLKIKKCSFELLMKEQDSPFDKLIGESSSLKNVVSMAKKVASSNATCLILGETGTGKELFARAIHDSSSRAGKPFITVNCGAIPKELIASELFGYEEGAFTGAKKGGQLGKFELADTGTIFLDEVGELPLEQQVYLLRALQEKEIFRVGGKQAKKIDVRVIAATNVDLISAVEEKKFREDLYFRLNVVSLKLPPIRERGELDIEQLIHFFVDKYNKQENKNISVSAEAMKQLRNYHWPGNVRELENKIYSLVILAQDNIIDSNLVASVLSDSERQVIDNSKILLKTIDELEKQEIINAMIKYNGNLTQVAKKLNISRATLYRKLKKYDLEKDNILNN</sequence>
<dbReference type="PANTHER" id="PTHR32071">
    <property type="entry name" value="TRANSCRIPTIONAL REGULATORY PROTEIN"/>
    <property type="match status" value="1"/>
</dbReference>
<keyword evidence="5" id="KW-0804">Transcription</keyword>
<proteinExistence type="predicted"/>
<dbReference type="InterPro" id="IPR029016">
    <property type="entry name" value="GAF-like_dom_sf"/>
</dbReference>
<dbReference type="InterPro" id="IPR002078">
    <property type="entry name" value="Sigma_54_int"/>
</dbReference>
<dbReference type="Pfam" id="PF00158">
    <property type="entry name" value="Sigma54_activat"/>
    <property type="match status" value="1"/>
</dbReference>
<dbReference type="SUPFAM" id="SSF46689">
    <property type="entry name" value="Homeodomain-like"/>
    <property type="match status" value="1"/>
</dbReference>
<dbReference type="PRINTS" id="PR01590">
    <property type="entry name" value="HTHFIS"/>
</dbReference>
<dbReference type="OrthoDB" id="9771372at2"/>
<evidence type="ECO:0000256" key="3">
    <source>
        <dbReference type="ARBA" id="ARBA00023015"/>
    </source>
</evidence>
<dbReference type="PROSITE" id="PS00676">
    <property type="entry name" value="SIGMA54_INTERACT_2"/>
    <property type="match status" value="1"/>
</dbReference>
<keyword evidence="2" id="KW-0067">ATP-binding</keyword>
<reference evidence="7 8" key="1">
    <citation type="journal article" date="2016" name="Antonie Van Leeuwenhoek">
        <title>Lysinibacillus endophyticus sp. nov., an indole-3-acetic acid producing endophytic bacterium isolated from corn root (Zea mays cv. Xinken-5).</title>
        <authorList>
            <person name="Yu J."/>
            <person name="Guan X."/>
            <person name="Liu C."/>
            <person name="Xiang W."/>
            <person name="Yu Z."/>
            <person name="Liu X."/>
            <person name="Wang G."/>
        </authorList>
    </citation>
    <scope>NUCLEOTIDE SEQUENCE [LARGE SCALE GENOMIC DNA]</scope>
    <source>
        <strain evidence="7 8">DSM 100506</strain>
    </source>
</reference>
<dbReference type="SMART" id="SM00382">
    <property type="entry name" value="AAA"/>
    <property type="match status" value="1"/>
</dbReference>
<dbReference type="FunFam" id="3.40.50.300:FF:000006">
    <property type="entry name" value="DNA-binding transcriptional regulator NtrC"/>
    <property type="match status" value="1"/>
</dbReference>
<dbReference type="InterPro" id="IPR002197">
    <property type="entry name" value="HTH_Fis"/>
</dbReference>
<dbReference type="AlphaFoldDB" id="A0A494YSY6"/>
<accession>A0A494YSY6</accession>
<organism evidence="7 8">
    <name type="scientific">Ureibacillus endophyticus</name>
    <dbReference type="NCBI Taxonomy" id="1978490"/>
    <lineage>
        <taxon>Bacteria</taxon>
        <taxon>Bacillati</taxon>
        <taxon>Bacillota</taxon>
        <taxon>Bacilli</taxon>
        <taxon>Bacillales</taxon>
        <taxon>Caryophanaceae</taxon>
        <taxon>Ureibacillus</taxon>
    </lineage>
</organism>
<evidence type="ECO:0000259" key="6">
    <source>
        <dbReference type="PROSITE" id="PS50045"/>
    </source>
</evidence>
<dbReference type="GO" id="GO:0006355">
    <property type="term" value="P:regulation of DNA-templated transcription"/>
    <property type="evidence" value="ECO:0007669"/>
    <property type="project" value="InterPro"/>
</dbReference>
<evidence type="ECO:0000256" key="5">
    <source>
        <dbReference type="ARBA" id="ARBA00023163"/>
    </source>
</evidence>
<keyword evidence="3" id="KW-0805">Transcription regulation</keyword>
<dbReference type="Gene3D" id="3.40.50.300">
    <property type="entry name" value="P-loop containing nucleotide triphosphate hydrolases"/>
    <property type="match status" value="1"/>
</dbReference>
<dbReference type="Proteomes" id="UP000272238">
    <property type="component" value="Unassembled WGS sequence"/>
</dbReference>
<dbReference type="InterPro" id="IPR003593">
    <property type="entry name" value="AAA+_ATPase"/>
</dbReference>
<gene>
    <name evidence="7" type="ORF">D8M03_16480</name>
</gene>
<evidence type="ECO:0000256" key="1">
    <source>
        <dbReference type="ARBA" id="ARBA00022741"/>
    </source>
</evidence>
<evidence type="ECO:0000313" key="7">
    <source>
        <dbReference type="EMBL" id="RKQ13240.1"/>
    </source>
</evidence>
<dbReference type="PANTHER" id="PTHR32071:SF57">
    <property type="entry name" value="C4-DICARBOXYLATE TRANSPORT TRANSCRIPTIONAL REGULATORY PROTEIN DCTD"/>
    <property type="match status" value="1"/>
</dbReference>
<dbReference type="PROSITE" id="PS50045">
    <property type="entry name" value="SIGMA54_INTERACT_4"/>
    <property type="match status" value="1"/>
</dbReference>
<name>A0A494YSY6_9BACL</name>
<dbReference type="CDD" id="cd00009">
    <property type="entry name" value="AAA"/>
    <property type="match status" value="1"/>
</dbReference>
<evidence type="ECO:0000313" key="8">
    <source>
        <dbReference type="Proteomes" id="UP000272238"/>
    </source>
</evidence>
<feature type="domain" description="Sigma-54 factor interaction" evidence="6">
    <location>
        <begin position="330"/>
        <end position="560"/>
    </location>
</feature>
<dbReference type="PROSITE" id="PS00688">
    <property type="entry name" value="SIGMA54_INTERACT_3"/>
    <property type="match status" value="1"/>
</dbReference>
<dbReference type="EMBL" id="RBZN01000070">
    <property type="protein sequence ID" value="RKQ13240.1"/>
    <property type="molecule type" value="Genomic_DNA"/>
</dbReference>
<dbReference type="Pfam" id="PF25601">
    <property type="entry name" value="AAA_lid_14"/>
    <property type="match status" value="1"/>
</dbReference>
<dbReference type="Pfam" id="PF02954">
    <property type="entry name" value="HTH_8"/>
    <property type="match status" value="1"/>
</dbReference>
<dbReference type="InterPro" id="IPR009057">
    <property type="entry name" value="Homeodomain-like_sf"/>
</dbReference>
<keyword evidence="4" id="KW-0238">DNA-binding</keyword>
<dbReference type="GO" id="GO:0005524">
    <property type="term" value="F:ATP binding"/>
    <property type="evidence" value="ECO:0007669"/>
    <property type="project" value="UniProtKB-KW"/>
</dbReference>
<dbReference type="GO" id="GO:0043565">
    <property type="term" value="F:sequence-specific DNA binding"/>
    <property type="evidence" value="ECO:0007669"/>
    <property type="project" value="InterPro"/>
</dbReference>
<evidence type="ECO:0000256" key="4">
    <source>
        <dbReference type="ARBA" id="ARBA00023125"/>
    </source>
</evidence>